<feature type="compositionally biased region" description="Basic and acidic residues" evidence="3">
    <location>
        <begin position="1"/>
        <end position="12"/>
    </location>
</feature>
<evidence type="ECO:0000256" key="2">
    <source>
        <dbReference type="ARBA" id="ARBA00023002"/>
    </source>
</evidence>
<dbReference type="AlphaFoldDB" id="A0A9D2D097"/>
<keyword evidence="2" id="KW-0560">Oxidoreductase</keyword>
<dbReference type="GO" id="GO:0005829">
    <property type="term" value="C:cytosol"/>
    <property type="evidence" value="ECO:0007669"/>
    <property type="project" value="TreeGrafter"/>
</dbReference>
<protein>
    <submittedName>
        <fullName evidence="4">SDR family NAD(P)-dependent oxidoreductase</fullName>
    </submittedName>
</protein>
<dbReference type="Proteomes" id="UP000824132">
    <property type="component" value="Unassembled WGS sequence"/>
</dbReference>
<reference evidence="4" key="2">
    <citation type="submission" date="2021-04" db="EMBL/GenBank/DDBJ databases">
        <authorList>
            <person name="Gilroy R."/>
        </authorList>
    </citation>
    <scope>NUCLEOTIDE SEQUENCE</scope>
    <source>
        <strain evidence="4">CHK187-5294</strain>
    </source>
</reference>
<evidence type="ECO:0000313" key="5">
    <source>
        <dbReference type="Proteomes" id="UP000824132"/>
    </source>
</evidence>
<dbReference type="PANTHER" id="PTHR43391">
    <property type="entry name" value="RETINOL DEHYDROGENASE-RELATED"/>
    <property type="match status" value="1"/>
</dbReference>
<dbReference type="SUPFAM" id="SSF51735">
    <property type="entry name" value="NAD(P)-binding Rossmann-fold domains"/>
    <property type="match status" value="1"/>
</dbReference>
<name>A0A9D2D097_9FIRM</name>
<sequence>METPKVNEEKQEAAAAPQAQQTVRAEKVKKTVLIIGASSGIGYETALKLIGRNYNVVNISRTPCPLERVKNYAADVTVGTTLEKAIKSVAEKTDRLCALVYCAGFSMAAPLEYADPKDYRYLFEVNYFGALRAMQAVVPYMKKRGGKIVLISSMAGLFPVAFDGFYSSSKAALDMLAKSADIELSPFNIRVTSVQPGGTSTSFTFKRKIYSEEDNKDYSSRVNKATAALANMEQGGLNAGGVAKLVADVIAMKKPPCEIQCGKKNKFYAFAGRILPENLSLYLNKKMYKQ</sequence>
<dbReference type="PRINTS" id="PR00081">
    <property type="entry name" value="GDHRDH"/>
</dbReference>
<dbReference type="InterPro" id="IPR002347">
    <property type="entry name" value="SDR_fam"/>
</dbReference>
<comment type="similarity">
    <text evidence="1">Belongs to the short-chain dehydrogenases/reductases (SDR) family.</text>
</comment>
<evidence type="ECO:0000256" key="1">
    <source>
        <dbReference type="ARBA" id="ARBA00006484"/>
    </source>
</evidence>
<dbReference type="InterPro" id="IPR036291">
    <property type="entry name" value="NAD(P)-bd_dom_sf"/>
</dbReference>
<reference evidence="4" key="1">
    <citation type="journal article" date="2021" name="PeerJ">
        <title>Extensive microbial diversity within the chicken gut microbiome revealed by metagenomics and culture.</title>
        <authorList>
            <person name="Gilroy R."/>
            <person name="Ravi A."/>
            <person name="Getino M."/>
            <person name="Pursley I."/>
            <person name="Horton D.L."/>
            <person name="Alikhan N.F."/>
            <person name="Baker D."/>
            <person name="Gharbi K."/>
            <person name="Hall N."/>
            <person name="Watson M."/>
            <person name="Adriaenssens E.M."/>
            <person name="Foster-Nyarko E."/>
            <person name="Jarju S."/>
            <person name="Secka A."/>
            <person name="Antonio M."/>
            <person name="Oren A."/>
            <person name="Chaudhuri R.R."/>
            <person name="La Ragione R."/>
            <person name="Hildebrand F."/>
            <person name="Pallen M.J."/>
        </authorList>
    </citation>
    <scope>NUCLEOTIDE SEQUENCE</scope>
    <source>
        <strain evidence="4">CHK187-5294</strain>
    </source>
</reference>
<dbReference type="Gene3D" id="3.40.50.720">
    <property type="entry name" value="NAD(P)-binding Rossmann-like Domain"/>
    <property type="match status" value="1"/>
</dbReference>
<proteinExistence type="inferred from homology"/>
<feature type="region of interest" description="Disordered" evidence="3">
    <location>
        <begin position="1"/>
        <end position="20"/>
    </location>
</feature>
<dbReference type="Pfam" id="PF00106">
    <property type="entry name" value="adh_short"/>
    <property type="match status" value="1"/>
</dbReference>
<dbReference type="PANTHER" id="PTHR43391:SF86">
    <property type="entry name" value="SHORT-CHAIN DEHYDROGENASE_REDUCTASE FAMILY PROTEIN"/>
    <property type="match status" value="1"/>
</dbReference>
<dbReference type="GO" id="GO:0016491">
    <property type="term" value="F:oxidoreductase activity"/>
    <property type="evidence" value="ECO:0007669"/>
    <property type="project" value="UniProtKB-KW"/>
</dbReference>
<evidence type="ECO:0000313" key="4">
    <source>
        <dbReference type="EMBL" id="HIZ04136.1"/>
    </source>
</evidence>
<accession>A0A9D2D097</accession>
<organism evidence="4 5">
    <name type="scientific">Candidatus Borkfalkia avistercoris</name>
    <dbReference type="NCBI Taxonomy" id="2838504"/>
    <lineage>
        <taxon>Bacteria</taxon>
        <taxon>Bacillati</taxon>
        <taxon>Bacillota</taxon>
        <taxon>Clostridia</taxon>
        <taxon>Christensenellales</taxon>
        <taxon>Christensenellaceae</taxon>
        <taxon>Candidatus Borkfalkia</taxon>
    </lineage>
</organism>
<evidence type="ECO:0000256" key="3">
    <source>
        <dbReference type="SAM" id="MobiDB-lite"/>
    </source>
</evidence>
<comment type="caution">
    <text evidence="4">The sequence shown here is derived from an EMBL/GenBank/DDBJ whole genome shotgun (WGS) entry which is preliminary data.</text>
</comment>
<dbReference type="EMBL" id="DXCL01000046">
    <property type="protein sequence ID" value="HIZ04136.1"/>
    <property type="molecule type" value="Genomic_DNA"/>
</dbReference>
<gene>
    <name evidence="4" type="ORF">H9727_07610</name>
</gene>